<evidence type="ECO:0000259" key="1">
    <source>
        <dbReference type="Pfam" id="PF03205"/>
    </source>
</evidence>
<dbReference type="OrthoDB" id="9786803at2"/>
<dbReference type="PANTHER" id="PTHR40072">
    <property type="entry name" value="MOLYBDOPTERIN-GUANINE DINUCLEOTIDE BIOSYNTHESIS ADAPTER PROTEIN-RELATED"/>
    <property type="match status" value="1"/>
</dbReference>
<dbReference type="GO" id="GO:0006777">
    <property type="term" value="P:Mo-molybdopterin cofactor biosynthetic process"/>
    <property type="evidence" value="ECO:0007669"/>
    <property type="project" value="InterPro"/>
</dbReference>
<evidence type="ECO:0000313" key="3">
    <source>
        <dbReference type="Proteomes" id="UP000594749"/>
    </source>
</evidence>
<dbReference type="GO" id="GO:0005525">
    <property type="term" value="F:GTP binding"/>
    <property type="evidence" value="ECO:0007669"/>
    <property type="project" value="InterPro"/>
</dbReference>
<feature type="domain" description="Molybdopterin-guanine dinucleotide biosynthesis protein B (MobB)" evidence="1">
    <location>
        <begin position="4"/>
        <end position="117"/>
    </location>
</feature>
<dbReference type="RefSeq" id="WP_025803748.1">
    <property type="nucleotide sequence ID" value="NZ_CP053842.1"/>
</dbReference>
<reference evidence="2 3" key="1">
    <citation type="submission" date="2020-10" db="EMBL/GenBank/DDBJ databases">
        <title>Campylobacter and Helicobacter PacBio genomes.</title>
        <authorList>
            <person name="Lane C."/>
        </authorList>
    </citation>
    <scope>NUCLEOTIDE SEQUENCE [LARGE SCALE GENOMIC DNA]</scope>
    <source>
        <strain evidence="2 3">2016D-0077</strain>
    </source>
</reference>
<gene>
    <name evidence="2" type="primary">mobB</name>
    <name evidence="2" type="ORF">IMC76_06630</name>
</gene>
<keyword evidence="3" id="KW-1185">Reference proteome</keyword>
<dbReference type="Pfam" id="PF03205">
    <property type="entry name" value="MobB"/>
    <property type="match status" value="1"/>
</dbReference>
<organism evidence="2 3">
    <name type="scientific">Campylobacter corcagiensis</name>
    <dbReference type="NCBI Taxonomy" id="1448857"/>
    <lineage>
        <taxon>Bacteria</taxon>
        <taxon>Pseudomonadati</taxon>
        <taxon>Campylobacterota</taxon>
        <taxon>Epsilonproteobacteria</taxon>
        <taxon>Campylobacterales</taxon>
        <taxon>Campylobacteraceae</taxon>
        <taxon>Campylobacter</taxon>
    </lineage>
</organism>
<evidence type="ECO:0000313" key="2">
    <source>
        <dbReference type="EMBL" id="QOQ86887.1"/>
    </source>
</evidence>
<dbReference type="Proteomes" id="UP000594749">
    <property type="component" value="Chromosome"/>
</dbReference>
<dbReference type="InterPro" id="IPR052539">
    <property type="entry name" value="MGD_biosynthesis_adapter"/>
</dbReference>
<dbReference type="InterPro" id="IPR027417">
    <property type="entry name" value="P-loop_NTPase"/>
</dbReference>
<dbReference type="EMBL" id="CP063078">
    <property type="protein sequence ID" value="QOQ86887.1"/>
    <property type="molecule type" value="Genomic_DNA"/>
</dbReference>
<protein>
    <submittedName>
        <fullName evidence="2">Molybdopterin-guanine dinucleotide biosynthesis protein B</fullName>
    </submittedName>
</protein>
<dbReference type="Gene3D" id="3.40.50.300">
    <property type="entry name" value="P-loop containing nucleotide triphosphate hydrolases"/>
    <property type="match status" value="1"/>
</dbReference>
<accession>A0A7M1LE84</accession>
<sequence>MKRVAFSGPSNTGKTTLILKVTKILQDRGLKVGIVKHDPKDKATFDTPGKDSYRFSLLGAEVVVVSPTRTTYFSKKEQSIDEISDNLSVDILLVEGLKNLPLPRITLFRDKIDESYLEFSDAIATNSLKCDKDILNLDINDPEEIANWVLKNAQIYKNKDER</sequence>
<dbReference type="InterPro" id="IPR004435">
    <property type="entry name" value="MobB_dom"/>
</dbReference>
<dbReference type="SUPFAM" id="SSF52540">
    <property type="entry name" value="P-loop containing nucleoside triphosphate hydrolases"/>
    <property type="match status" value="1"/>
</dbReference>
<proteinExistence type="predicted"/>
<dbReference type="AlphaFoldDB" id="A0A7M1LE84"/>
<dbReference type="PANTHER" id="PTHR40072:SF1">
    <property type="entry name" value="MOLYBDOPTERIN-GUANINE DINUCLEOTIDE BIOSYNTHESIS ADAPTER PROTEIN"/>
    <property type="match status" value="1"/>
</dbReference>
<name>A0A7M1LE84_9BACT</name>
<dbReference type="CDD" id="cd03116">
    <property type="entry name" value="MobB"/>
    <property type="match status" value="1"/>
</dbReference>
<dbReference type="NCBIfam" id="TIGR00176">
    <property type="entry name" value="mobB"/>
    <property type="match status" value="1"/>
</dbReference>